<dbReference type="GO" id="GO:0046872">
    <property type="term" value="F:metal ion binding"/>
    <property type="evidence" value="ECO:0007669"/>
    <property type="project" value="UniProtKB-KW"/>
</dbReference>
<dbReference type="InterPro" id="IPR024567">
    <property type="entry name" value="RNase_HII/HIII_dom"/>
</dbReference>
<dbReference type="GO" id="GO:0003723">
    <property type="term" value="F:RNA binding"/>
    <property type="evidence" value="ECO:0007669"/>
    <property type="project" value="UniProtKB-UniRule"/>
</dbReference>
<reference evidence="15" key="1">
    <citation type="submission" date="2020-10" db="EMBL/GenBank/DDBJ databases">
        <authorList>
            <person name="Gilroy R."/>
        </authorList>
    </citation>
    <scope>NUCLEOTIDE SEQUENCE</scope>
    <source>
        <strain evidence="15">ChiGjej1B1-22543</strain>
    </source>
</reference>
<comment type="subcellular location">
    <subcellularLocation>
        <location evidence="4">Cytoplasm</location>
    </subcellularLocation>
</comment>
<dbReference type="Gene3D" id="3.30.420.10">
    <property type="entry name" value="Ribonuclease H-like superfamily/Ribonuclease H"/>
    <property type="match status" value="1"/>
</dbReference>
<keyword evidence="8 12" id="KW-0479">Metal-binding</keyword>
<dbReference type="SUPFAM" id="SSF53098">
    <property type="entry name" value="Ribonuclease H-like"/>
    <property type="match status" value="1"/>
</dbReference>
<dbReference type="AlphaFoldDB" id="A0A9D1LP11"/>
<accession>A0A9D1LP11</accession>
<dbReference type="EC" id="3.1.26.4" evidence="13"/>
<evidence type="ECO:0000256" key="9">
    <source>
        <dbReference type="ARBA" id="ARBA00022759"/>
    </source>
</evidence>
<dbReference type="InterPro" id="IPR012295">
    <property type="entry name" value="TBP_dom_sf"/>
</dbReference>
<dbReference type="NCBIfam" id="TIGR00716">
    <property type="entry name" value="rnhC"/>
    <property type="match status" value="1"/>
</dbReference>
<evidence type="ECO:0000259" key="14">
    <source>
        <dbReference type="PROSITE" id="PS51975"/>
    </source>
</evidence>
<feature type="binding site" evidence="12">
    <location>
        <position position="92"/>
    </location>
    <ligand>
        <name>a divalent metal cation</name>
        <dbReference type="ChEBI" id="CHEBI:60240"/>
    </ligand>
</feature>
<dbReference type="EMBL" id="DVMV01000028">
    <property type="protein sequence ID" value="HIU45414.1"/>
    <property type="molecule type" value="Genomic_DNA"/>
</dbReference>
<feature type="binding site" evidence="12">
    <location>
        <position position="91"/>
    </location>
    <ligand>
        <name>a divalent metal cation</name>
        <dbReference type="ChEBI" id="CHEBI:60240"/>
    </ligand>
</feature>
<keyword evidence="10 12" id="KW-0378">Hydrolase</keyword>
<dbReference type="GO" id="GO:0005737">
    <property type="term" value="C:cytoplasm"/>
    <property type="evidence" value="ECO:0007669"/>
    <property type="project" value="UniProtKB-SubCell"/>
</dbReference>
<feature type="binding site" evidence="12">
    <location>
        <position position="193"/>
    </location>
    <ligand>
        <name>a divalent metal cation</name>
        <dbReference type="ChEBI" id="CHEBI:60240"/>
    </ligand>
</feature>
<protein>
    <recommendedName>
        <fullName evidence="13">Ribonuclease</fullName>
        <ecNumber evidence="13">3.1.26.4</ecNumber>
    </recommendedName>
</protein>
<keyword evidence="11" id="KW-0460">Magnesium</keyword>
<keyword evidence="6" id="KW-0963">Cytoplasm</keyword>
<dbReference type="InterPro" id="IPR024568">
    <property type="entry name" value="RNase_HIII_N"/>
</dbReference>
<comment type="function">
    <text evidence="3 13">Endonuclease that specifically degrades the RNA of RNA-DNA hybrids.</text>
</comment>
<reference evidence="15" key="2">
    <citation type="journal article" date="2021" name="PeerJ">
        <title>Extensive microbial diversity within the chicken gut microbiome revealed by metagenomics and culture.</title>
        <authorList>
            <person name="Gilroy R."/>
            <person name="Ravi A."/>
            <person name="Getino M."/>
            <person name="Pursley I."/>
            <person name="Horton D.L."/>
            <person name="Alikhan N.F."/>
            <person name="Baker D."/>
            <person name="Gharbi K."/>
            <person name="Hall N."/>
            <person name="Watson M."/>
            <person name="Adriaenssens E.M."/>
            <person name="Foster-Nyarko E."/>
            <person name="Jarju S."/>
            <person name="Secka A."/>
            <person name="Antonio M."/>
            <person name="Oren A."/>
            <person name="Chaudhuri R.R."/>
            <person name="La Ragione R."/>
            <person name="Hildebrand F."/>
            <person name="Pallen M.J."/>
        </authorList>
    </citation>
    <scope>NUCLEOTIDE SEQUENCE</scope>
    <source>
        <strain evidence="15">ChiGjej1B1-22543</strain>
    </source>
</reference>
<evidence type="ECO:0000256" key="2">
    <source>
        <dbReference type="ARBA" id="ARBA00001946"/>
    </source>
</evidence>
<sequence>MAENATLPLTEERKRRIIRDFSPFVRDGMPQYATFFATKGKITVTLYKDKALFQGEGALEAARKYGEPEQRKVSLKPRTCPRPKLEQIGSDETGTGNYFGPVVVCAAHLTLEDIAWAKQIGATDSKLLTDEQIAIVARKLIKRIDYSLLCLSAKRYNEVHAKGFNMNAVKAKMHNSALLRLKKKHPHATLCQDQFAEPEVYFSYLRGEKQIAKPIDFSTKGELAFPSVACASIIARHCLVKKMEELGKEYGCEFPFGAGDEVERFAKQLVKEKGEDILAKVAKVSFKNTARILSKTVQDFLEV</sequence>
<evidence type="ECO:0000256" key="4">
    <source>
        <dbReference type="ARBA" id="ARBA00004496"/>
    </source>
</evidence>
<dbReference type="InterPro" id="IPR012337">
    <property type="entry name" value="RNaseH-like_sf"/>
</dbReference>
<proteinExistence type="inferred from homology"/>
<evidence type="ECO:0000313" key="16">
    <source>
        <dbReference type="Proteomes" id="UP000824070"/>
    </source>
</evidence>
<dbReference type="Pfam" id="PF01351">
    <property type="entry name" value="RNase_HII"/>
    <property type="match status" value="1"/>
</dbReference>
<evidence type="ECO:0000256" key="5">
    <source>
        <dbReference type="ARBA" id="ARBA00008378"/>
    </source>
</evidence>
<dbReference type="PANTHER" id="PTHR10954:SF23">
    <property type="entry name" value="RIBONUCLEASE"/>
    <property type="match status" value="1"/>
</dbReference>
<evidence type="ECO:0000256" key="3">
    <source>
        <dbReference type="ARBA" id="ARBA00004065"/>
    </source>
</evidence>
<dbReference type="GO" id="GO:0032299">
    <property type="term" value="C:ribonuclease H2 complex"/>
    <property type="evidence" value="ECO:0007669"/>
    <property type="project" value="TreeGrafter"/>
</dbReference>
<gene>
    <name evidence="15" type="primary">rnhC</name>
    <name evidence="15" type="ORF">IAC52_03865</name>
</gene>
<dbReference type="PIRSF" id="PIRSF037748">
    <property type="entry name" value="RnhC"/>
    <property type="match status" value="1"/>
</dbReference>
<keyword evidence="9 12" id="KW-0255">Endonuclease</keyword>
<dbReference type="GO" id="GO:0043137">
    <property type="term" value="P:DNA replication, removal of RNA primer"/>
    <property type="evidence" value="ECO:0007669"/>
    <property type="project" value="TreeGrafter"/>
</dbReference>
<dbReference type="GO" id="GO:0006298">
    <property type="term" value="P:mismatch repair"/>
    <property type="evidence" value="ECO:0007669"/>
    <property type="project" value="TreeGrafter"/>
</dbReference>
<comment type="caution">
    <text evidence="15">The sequence shown here is derived from an EMBL/GenBank/DDBJ whole genome shotgun (WGS) entry which is preliminary data.</text>
</comment>
<dbReference type="Proteomes" id="UP000824070">
    <property type="component" value="Unassembled WGS sequence"/>
</dbReference>
<evidence type="ECO:0000256" key="13">
    <source>
        <dbReference type="RuleBase" id="RU003515"/>
    </source>
</evidence>
<evidence type="ECO:0000256" key="1">
    <source>
        <dbReference type="ARBA" id="ARBA00000077"/>
    </source>
</evidence>
<name>A0A9D1LP11_9FIRM</name>
<evidence type="ECO:0000256" key="11">
    <source>
        <dbReference type="ARBA" id="ARBA00022842"/>
    </source>
</evidence>
<evidence type="ECO:0000256" key="10">
    <source>
        <dbReference type="ARBA" id="ARBA00022801"/>
    </source>
</evidence>
<dbReference type="Gene3D" id="3.30.310.10">
    <property type="entry name" value="TATA-Binding Protein"/>
    <property type="match status" value="1"/>
</dbReference>
<dbReference type="CDD" id="cd06590">
    <property type="entry name" value="RNase_HII_bacteria_HIII_like"/>
    <property type="match status" value="1"/>
</dbReference>
<dbReference type="PANTHER" id="PTHR10954">
    <property type="entry name" value="RIBONUCLEASE H2 SUBUNIT A"/>
    <property type="match status" value="1"/>
</dbReference>
<dbReference type="GO" id="GO:0004523">
    <property type="term" value="F:RNA-DNA hybrid ribonuclease activity"/>
    <property type="evidence" value="ECO:0007669"/>
    <property type="project" value="UniProtKB-UniRule"/>
</dbReference>
<evidence type="ECO:0000256" key="8">
    <source>
        <dbReference type="ARBA" id="ARBA00022723"/>
    </source>
</evidence>
<evidence type="ECO:0000256" key="7">
    <source>
        <dbReference type="ARBA" id="ARBA00022722"/>
    </source>
</evidence>
<dbReference type="Pfam" id="PF11858">
    <property type="entry name" value="DUF3378"/>
    <property type="match status" value="1"/>
</dbReference>
<dbReference type="PROSITE" id="PS51975">
    <property type="entry name" value="RNASE_H_2"/>
    <property type="match status" value="1"/>
</dbReference>
<evidence type="ECO:0000256" key="12">
    <source>
        <dbReference type="PROSITE-ProRule" id="PRU01319"/>
    </source>
</evidence>
<evidence type="ECO:0000313" key="15">
    <source>
        <dbReference type="EMBL" id="HIU45414.1"/>
    </source>
</evidence>
<organism evidence="15 16">
    <name type="scientific">Candidatus Alloenteromonas pullicola</name>
    <dbReference type="NCBI Taxonomy" id="2840784"/>
    <lineage>
        <taxon>Bacteria</taxon>
        <taxon>Bacillati</taxon>
        <taxon>Bacillota</taxon>
        <taxon>Bacillota incertae sedis</taxon>
        <taxon>Candidatus Alloenteromonas</taxon>
    </lineage>
</organism>
<dbReference type="InterPro" id="IPR004641">
    <property type="entry name" value="RNase_HIII"/>
</dbReference>
<comment type="catalytic activity">
    <reaction evidence="1 12 13">
        <text>Endonucleolytic cleavage to 5'-phosphomonoester.</text>
        <dbReference type="EC" id="3.1.26.4"/>
    </reaction>
</comment>
<evidence type="ECO:0000256" key="6">
    <source>
        <dbReference type="ARBA" id="ARBA00022490"/>
    </source>
</evidence>
<feature type="domain" description="RNase H type-2" evidence="14">
    <location>
        <begin position="85"/>
        <end position="298"/>
    </location>
</feature>
<comment type="cofactor">
    <cofactor evidence="12">
        <name>Mn(2+)</name>
        <dbReference type="ChEBI" id="CHEBI:29035"/>
    </cofactor>
    <cofactor evidence="12">
        <name>Mg(2+)</name>
        <dbReference type="ChEBI" id="CHEBI:18420"/>
    </cofactor>
    <text evidence="12">Manganese or magnesium. Binds 1 divalent metal ion per monomer in the absence of substrate. May bind a second metal ion after substrate binding.</text>
</comment>
<dbReference type="InterPro" id="IPR036397">
    <property type="entry name" value="RNaseH_sf"/>
</dbReference>
<comment type="similarity">
    <text evidence="5">Belongs to the RNase HII family. RnhC subfamily.</text>
</comment>
<keyword evidence="7 12" id="KW-0540">Nuclease</keyword>
<comment type="cofactor">
    <cofactor evidence="2">
        <name>Mg(2+)</name>
        <dbReference type="ChEBI" id="CHEBI:18420"/>
    </cofactor>
</comment>
<dbReference type="InterPro" id="IPR001352">
    <property type="entry name" value="RNase_HII/HIII"/>
</dbReference>